<dbReference type="EMBL" id="PRDW01000009">
    <property type="protein sequence ID" value="PPB83283.1"/>
    <property type="molecule type" value="Genomic_DNA"/>
</dbReference>
<dbReference type="RefSeq" id="WP_158249481.1">
    <property type="nucleotide sequence ID" value="NZ_CP062178.1"/>
</dbReference>
<evidence type="ECO:0000313" key="3">
    <source>
        <dbReference type="Proteomes" id="UP000243096"/>
    </source>
</evidence>
<keyword evidence="1" id="KW-0812">Transmembrane</keyword>
<protein>
    <submittedName>
        <fullName evidence="2">Type IV pilus assembly PilM-like protein</fullName>
    </submittedName>
</protein>
<keyword evidence="1" id="KW-0472">Membrane</keyword>
<accession>A0A2P5K9A4</accession>
<comment type="caution">
    <text evidence="2">The sequence shown here is derived from an EMBL/GenBank/DDBJ whole genome shotgun (WGS) entry which is preliminary data.</text>
</comment>
<keyword evidence="3" id="KW-1185">Reference proteome</keyword>
<dbReference type="InterPro" id="IPR005883">
    <property type="entry name" value="PilM"/>
</dbReference>
<dbReference type="Gene3D" id="3.30.420.40">
    <property type="match status" value="1"/>
</dbReference>
<organism evidence="2 3">
    <name type="scientific">Mycetohabitans endofungorum</name>
    <dbReference type="NCBI Taxonomy" id="417203"/>
    <lineage>
        <taxon>Bacteria</taxon>
        <taxon>Pseudomonadati</taxon>
        <taxon>Pseudomonadota</taxon>
        <taxon>Betaproteobacteria</taxon>
        <taxon>Burkholderiales</taxon>
        <taxon>Burkholderiaceae</taxon>
        <taxon>Mycetohabitans</taxon>
    </lineage>
</organism>
<evidence type="ECO:0000256" key="1">
    <source>
        <dbReference type="SAM" id="Phobius"/>
    </source>
</evidence>
<evidence type="ECO:0000313" key="2">
    <source>
        <dbReference type="EMBL" id="PPB83283.1"/>
    </source>
</evidence>
<gene>
    <name evidence="2" type="ORF">B0O95_109110</name>
</gene>
<dbReference type="Proteomes" id="UP000243096">
    <property type="component" value="Unassembled WGS sequence"/>
</dbReference>
<proteinExistence type="predicted"/>
<feature type="transmembrane region" description="Helical" evidence="1">
    <location>
        <begin position="204"/>
        <end position="226"/>
    </location>
</feature>
<dbReference type="OrthoDB" id="9125096at2"/>
<dbReference type="Pfam" id="PF11104">
    <property type="entry name" value="PilM_2"/>
    <property type="match status" value="1"/>
</dbReference>
<keyword evidence="1" id="KW-1133">Transmembrane helix</keyword>
<name>A0A2P5K9A4_9BURK</name>
<sequence length="326" mass="34072">MQNALLSVGRRFAAGIDITPSEIRMAVASRRLADGADVRVEHLAAQPLPAGVVDDGEILRPECVSRALSVLRDGIPIRRSLAGVRYAMALPPAVTYTGVTSLAELARRTPGLASAQHACAAFDELEPAVLAEAERLFGVDPSSIVVDWLMADRDDDPDAVTITAASRDWLDIRIATAAAANIVLSTVDGEAAAALRACRLHGALVLPAGCCWCAIWVGGGTVYAWLLRGTMVRREWHALSGHRGPILDALRDALASDDLSGAVVGGEVAAIAAAGLDFDALRGALGCDPQLFRCAPFCRASIAAQPCSNSPAYAVAFGLAMRGVLE</sequence>
<dbReference type="AlphaFoldDB" id="A0A2P5K9A4"/>
<reference evidence="2 3" key="1">
    <citation type="submission" date="2018-01" db="EMBL/GenBank/DDBJ databases">
        <title>Genomic Encyclopedia of Type Strains, Phase III (KMG-III): the genomes of soil and plant-associated and newly described type strains.</title>
        <authorList>
            <person name="Whitman W."/>
        </authorList>
    </citation>
    <scope>NUCLEOTIDE SEQUENCE [LARGE SCALE GENOMIC DNA]</scope>
    <source>
        <strain evidence="2 3">HKI456</strain>
    </source>
</reference>